<dbReference type="Proteomes" id="UP000067243">
    <property type="component" value="Chromosome"/>
</dbReference>
<dbReference type="STRING" id="216946.STURO_v1c06780"/>
<proteinExistence type="predicted"/>
<protein>
    <submittedName>
        <fullName evidence="1">Uncharacterized protein</fullName>
    </submittedName>
</protein>
<evidence type="ECO:0000313" key="2">
    <source>
        <dbReference type="Proteomes" id="UP000067243"/>
    </source>
</evidence>
<reference evidence="1 2" key="1">
    <citation type="journal article" date="2015" name="Genome Announc.">
        <title>Complete Genome Sequence of Spiroplasma turonicum Strain Tab4cT, a Parasite of a Horse Fly, Haematopota sp. (Diptera: Tabanidae).</title>
        <authorList>
            <person name="Davis R.E."/>
            <person name="Shao J."/>
            <person name="Zhao Y."/>
            <person name="Gasparich G.E."/>
            <person name="Gaynor B.J."/>
            <person name="Donofrio N."/>
        </authorList>
    </citation>
    <scope>NUCLEOTIDE SEQUENCE [LARGE SCALE GENOMIC DNA]</scope>
    <source>
        <strain evidence="1 2">Tab4c</strain>
    </source>
</reference>
<gene>
    <name evidence="1" type="ORF">STURON_00678</name>
</gene>
<evidence type="ECO:0000313" key="1">
    <source>
        <dbReference type="EMBL" id="AKU79924.1"/>
    </source>
</evidence>
<name>A0A0K1P6S6_9MOLU</name>
<dbReference type="PATRIC" id="fig|216946.3.peg.704"/>
<dbReference type="EMBL" id="CP012328">
    <property type="protein sequence ID" value="AKU79924.1"/>
    <property type="molecule type" value="Genomic_DNA"/>
</dbReference>
<dbReference type="AlphaFoldDB" id="A0A0K1P6S6"/>
<dbReference type="KEGG" id="stur:STURON_00678"/>
<sequence>MIMATKAYKYYVRFQIYYLIANYVMGTNRLIKYFKVHKNTYSKFKIRLKLENPILLYKFKLKIPTINSFENERFENAVDLEKDFKEANNDLQTGYLLIRRWIFVNKNRRVSEKMINLIKREKPKIFKNLFSRDNFKKSSYFNESKKHNSYVRDDLI</sequence>
<organism evidence="1 2">
    <name type="scientific">Spiroplasma turonicum</name>
    <dbReference type="NCBI Taxonomy" id="216946"/>
    <lineage>
        <taxon>Bacteria</taxon>
        <taxon>Bacillati</taxon>
        <taxon>Mycoplasmatota</taxon>
        <taxon>Mollicutes</taxon>
        <taxon>Entomoplasmatales</taxon>
        <taxon>Spiroplasmataceae</taxon>
        <taxon>Spiroplasma</taxon>
    </lineage>
</organism>
<accession>A0A0K1P6S6</accession>
<keyword evidence="2" id="KW-1185">Reference proteome</keyword>